<dbReference type="STRING" id="50718.SU60_12405"/>
<evidence type="ECO:0000313" key="1">
    <source>
        <dbReference type="EMBL" id="KIN10430.1"/>
    </source>
</evidence>
<comment type="caution">
    <text evidence="1">The sequence shown here is derived from an EMBL/GenBank/DDBJ whole genome shotgun (WGS) entry which is preliminary data.</text>
</comment>
<dbReference type="Proteomes" id="UP000031977">
    <property type="component" value="Unassembled WGS sequence"/>
</dbReference>
<dbReference type="RefSeq" id="WP_041155774.1">
    <property type="nucleotide sequence ID" value="NZ_CBCRVP010000002.1"/>
</dbReference>
<gene>
    <name evidence="1" type="ORF">SU60_12405</name>
</gene>
<organism evidence="1 2">
    <name type="scientific">Vibrio mytili</name>
    <dbReference type="NCBI Taxonomy" id="50718"/>
    <lineage>
        <taxon>Bacteria</taxon>
        <taxon>Pseudomonadati</taxon>
        <taxon>Pseudomonadota</taxon>
        <taxon>Gammaproteobacteria</taxon>
        <taxon>Vibrionales</taxon>
        <taxon>Vibrionaceae</taxon>
        <taxon>Vibrio</taxon>
    </lineage>
</organism>
<protein>
    <submittedName>
        <fullName evidence="1">Uncharacterized protein</fullName>
    </submittedName>
</protein>
<dbReference type="EMBL" id="JXOK01000049">
    <property type="protein sequence ID" value="KIN10430.1"/>
    <property type="molecule type" value="Genomic_DNA"/>
</dbReference>
<keyword evidence="2" id="KW-1185">Reference proteome</keyword>
<accession>A0A0C3I5X1</accession>
<name>A0A0C3I5X1_9VIBR</name>
<dbReference type="AlphaFoldDB" id="A0A0C3I5X1"/>
<evidence type="ECO:0000313" key="2">
    <source>
        <dbReference type="Proteomes" id="UP000031977"/>
    </source>
</evidence>
<reference evidence="1 2" key="1">
    <citation type="submission" date="2015-01" db="EMBL/GenBank/DDBJ databases">
        <title>Draft genome of Vibrio mytili type strain CAIM 528.</title>
        <authorList>
            <person name="Gonzalez-Castillo A."/>
            <person name="Gomez-Gil B."/>
            <person name="Enciso-Ibarra J."/>
        </authorList>
    </citation>
    <scope>NUCLEOTIDE SEQUENCE [LARGE SCALE GENOMIC DNA]</scope>
    <source>
        <strain evidence="1 2">CAIM 528</strain>
    </source>
</reference>
<proteinExistence type="predicted"/>
<sequence length="65" mass="7700">MILEHKFIIKKPNLYDKKLLLSLLHFLLRTKIDDLNITLLLDDSQSEYITAVLWQGDRATIQEFL</sequence>